<comment type="caution">
    <text evidence="1">The sequence shown here is derived from an EMBL/GenBank/DDBJ whole genome shotgun (WGS) entry which is preliminary data.</text>
</comment>
<dbReference type="Proteomes" id="UP000320806">
    <property type="component" value="Unassembled WGS sequence"/>
</dbReference>
<dbReference type="PANTHER" id="PTHR48098:SF6">
    <property type="entry name" value="FERRI-BACILLIBACTIN ESTERASE BESA"/>
    <property type="match status" value="1"/>
</dbReference>
<dbReference type="PANTHER" id="PTHR48098">
    <property type="entry name" value="ENTEROCHELIN ESTERASE-RELATED"/>
    <property type="match status" value="1"/>
</dbReference>
<dbReference type="RefSeq" id="WP_141927899.1">
    <property type="nucleotide sequence ID" value="NZ_BAABCI010000002.1"/>
</dbReference>
<dbReference type="SUPFAM" id="SSF53474">
    <property type="entry name" value="alpha/beta-Hydrolases"/>
    <property type="match status" value="1"/>
</dbReference>
<keyword evidence="2" id="KW-1185">Reference proteome</keyword>
<name>A0A542EF40_9MICO</name>
<dbReference type="InterPro" id="IPR000801">
    <property type="entry name" value="Esterase-like"/>
</dbReference>
<sequence length="330" mass="36593">MPTFRLPDPDRRWSQVSLDAGPVGGPCRFVDGGWERTVSPDGIQRLEFAFGVGRRGRRVLHPDYDVVETDFGPRSVWHRSDYREPGWLSAPATRGRLTTLELPSALAAPLAVRMWTPSGLRSRDPAPVLWCHDGSGYLDHARIDRWAGSHIAAGTLPAFRIVLADAPRRMQWYSGSPGYLRTVRRALGALQERFPSDAPVAVAGASLGGLTSMLVGMRDPRVGVVFSQSGSFFDARIDKSDNAFRWFDRITREVAGISATTVRNDLHIGMVCGAREGNERLNTPLALGLMNSGWDVAYERFNDLHNWTGWRDSLDPMLPNLLREAWSAVG</sequence>
<dbReference type="EMBL" id="VFMO01000001">
    <property type="protein sequence ID" value="TQJ13945.1"/>
    <property type="molecule type" value="Genomic_DNA"/>
</dbReference>
<proteinExistence type="predicted"/>
<dbReference type="InterPro" id="IPR029058">
    <property type="entry name" value="AB_hydrolase_fold"/>
</dbReference>
<organism evidence="1 2">
    <name type="scientific">Yimella lutea</name>
    <dbReference type="NCBI Taxonomy" id="587872"/>
    <lineage>
        <taxon>Bacteria</taxon>
        <taxon>Bacillati</taxon>
        <taxon>Actinomycetota</taxon>
        <taxon>Actinomycetes</taxon>
        <taxon>Micrococcales</taxon>
        <taxon>Dermacoccaceae</taxon>
        <taxon>Yimella</taxon>
    </lineage>
</organism>
<evidence type="ECO:0000313" key="1">
    <source>
        <dbReference type="EMBL" id="TQJ13945.1"/>
    </source>
</evidence>
<dbReference type="Gene3D" id="3.40.50.1820">
    <property type="entry name" value="alpha/beta hydrolase"/>
    <property type="match status" value="1"/>
</dbReference>
<dbReference type="InterPro" id="IPR050583">
    <property type="entry name" value="Mycobacterial_A85_antigen"/>
</dbReference>
<reference evidence="1 2" key="1">
    <citation type="submission" date="2019-06" db="EMBL/GenBank/DDBJ databases">
        <title>Sequencing the genomes of 1000 actinobacteria strains.</title>
        <authorList>
            <person name="Klenk H.-P."/>
        </authorList>
    </citation>
    <scope>NUCLEOTIDE SEQUENCE [LARGE SCALE GENOMIC DNA]</scope>
    <source>
        <strain evidence="1 2">DSM 19828</strain>
    </source>
</reference>
<dbReference type="Pfam" id="PF00756">
    <property type="entry name" value="Esterase"/>
    <property type="match status" value="1"/>
</dbReference>
<dbReference type="OrthoDB" id="9775130at2"/>
<dbReference type="AlphaFoldDB" id="A0A542EF40"/>
<gene>
    <name evidence="1" type="ORF">FB459_1383</name>
</gene>
<accession>A0A542EF40</accession>
<evidence type="ECO:0000313" key="2">
    <source>
        <dbReference type="Proteomes" id="UP000320806"/>
    </source>
</evidence>
<protein>
    <submittedName>
        <fullName evidence="1">Enterochelin esterase family protein</fullName>
    </submittedName>
</protein>